<accession>A0A1U7X8Q3</accession>
<sequence length="261" mass="29895">MENQVVDHLSRLEGAEKKVEVEEILETFPDEQLLATSLEEAPCSYGNKYILVAMDYLSEWVEATTLPTNDANGVIGFLRKNIFTRFGTPREIINDRGAHFCNRAFAKLLEKYDVRYKVATPYYPQISGIDWARKLDDALWAYRTAFKTPIGTSPYKLVFGKACHLPVELEHRAWWALRQLNLDIEAVGTSRVTGLHELDEFKYHGFESTRLYKERMKMIHDRNIVERNFKLGDTVLTSAGELRRMISPPGTEGIGSMMPVS</sequence>
<keyword evidence="2" id="KW-1185">Reference proteome</keyword>
<dbReference type="InterPro" id="IPR052160">
    <property type="entry name" value="Gypsy_RT_Integrase-like"/>
</dbReference>
<dbReference type="InterPro" id="IPR001584">
    <property type="entry name" value="Integrase_cat-core"/>
</dbReference>
<organism evidence="2 3">
    <name type="scientific">Nicotiana sylvestris</name>
    <name type="common">Wood tobacco</name>
    <name type="synonym">South American tobacco</name>
    <dbReference type="NCBI Taxonomy" id="4096"/>
    <lineage>
        <taxon>Eukaryota</taxon>
        <taxon>Viridiplantae</taxon>
        <taxon>Streptophyta</taxon>
        <taxon>Embryophyta</taxon>
        <taxon>Tracheophyta</taxon>
        <taxon>Spermatophyta</taxon>
        <taxon>Magnoliopsida</taxon>
        <taxon>eudicotyledons</taxon>
        <taxon>Gunneridae</taxon>
        <taxon>Pentapetalae</taxon>
        <taxon>asterids</taxon>
        <taxon>lamiids</taxon>
        <taxon>Solanales</taxon>
        <taxon>Solanaceae</taxon>
        <taxon>Nicotianoideae</taxon>
        <taxon>Nicotianeae</taxon>
        <taxon>Nicotiana</taxon>
    </lineage>
</organism>
<evidence type="ECO:0000313" key="3">
    <source>
        <dbReference type="RefSeq" id="XP_009787238.1"/>
    </source>
</evidence>
<dbReference type="STRING" id="4096.A0A1U7X8Q3"/>
<dbReference type="eggNOG" id="KOG0017">
    <property type="taxonomic scope" value="Eukaryota"/>
</dbReference>
<reference evidence="2" key="1">
    <citation type="journal article" date="2013" name="Genome Biol.">
        <title>Reference genomes and transcriptomes of Nicotiana sylvestris and Nicotiana tomentosiformis.</title>
        <authorList>
            <person name="Sierro N."/>
            <person name="Battey J.N."/>
            <person name="Ouadi S."/>
            <person name="Bovet L."/>
            <person name="Goepfert S."/>
            <person name="Bakaher N."/>
            <person name="Peitsch M.C."/>
            <person name="Ivanov N.V."/>
        </authorList>
    </citation>
    <scope>NUCLEOTIDE SEQUENCE [LARGE SCALE GENOMIC DNA]</scope>
</reference>
<dbReference type="GO" id="GO:0015074">
    <property type="term" value="P:DNA integration"/>
    <property type="evidence" value="ECO:0007669"/>
    <property type="project" value="InterPro"/>
</dbReference>
<feature type="domain" description="Integrase catalytic" evidence="1">
    <location>
        <begin position="25"/>
        <end position="128"/>
    </location>
</feature>
<dbReference type="RefSeq" id="XP_009787238.1">
    <property type="nucleotide sequence ID" value="XM_009788936.1"/>
</dbReference>
<evidence type="ECO:0000313" key="2">
    <source>
        <dbReference type="Proteomes" id="UP000189701"/>
    </source>
</evidence>
<feature type="non-terminal residue" evidence="3">
    <location>
        <position position="261"/>
    </location>
</feature>
<dbReference type="InterPro" id="IPR036397">
    <property type="entry name" value="RNaseH_sf"/>
</dbReference>
<dbReference type="Gene3D" id="3.30.420.10">
    <property type="entry name" value="Ribonuclease H-like superfamily/Ribonuclease H"/>
    <property type="match status" value="1"/>
</dbReference>
<gene>
    <name evidence="3" type="primary">LOC104235219</name>
</gene>
<dbReference type="GO" id="GO:0003676">
    <property type="term" value="F:nucleic acid binding"/>
    <property type="evidence" value="ECO:0007669"/>
    <property type="project" value="InterPro"/>
</dbReference>
<dbReference type="Proteomes" id="UP000189701">
    <property type="component" value="Unplaced"/>
</dbReference>
<reference evidence="3" key="2">
    <citation type="submission" date="2025-08" db="UniProtKB">
        <authorList>
            <consortium name="RefSeq"/>
        </authorList>
    </citation>
    <scope>IDENTIFICATION</scope>
    <source>
        <tissue evidence="3">Leaf</tissue>
    </source>
</reference>
<dbReference type="InterPro" id="IPR012337">
    <property type="entry name" value="RNaseH-like_sf"/>
</dbReference>
<dbReference type="SUPFAM" id="SSF53098">
    <property type="entry name" value="Ribonuclease H-like"/>
    <property type="match status" value="1"/>
</dbReference>
<evidence type="ECO:0000259" key="1">
    <source>
        <dbReference type="PROSITE" id="PS50994"/>
    </source>
</evidence>
<dbReference type="AlphaFoldDB" id="A0A1U7X8Q3"/>
<proteinExistence type="predicted"/>
<dbReference type="PANTHER" id="PTHR47266">
    <property type="entry name" value="ENDONUCLEASE-RELATED"/>
    <property type="match status" value="1"/>
</dbReference>
<name>A0A1U7X8Q3_NICSY</name>
<dbReference type="Pfam" id="PF00665">
    <property type="entry name" value="rve"/>
    <property type="match status" value="1"/>
</dbReference>
<protein>
    <submittedName>
        <fullName evidence="3">Uncharacterized protein LOC104235219</fullName>
    </submittedName>
</protein>
<dbReference type="PROSITE" id="PS50994">
    <property type="entry name" value="INTEGRASE"/>
    <property type="match status" value="1"/>
</dbReference>